<dbReference type="InterPro" id="IPR016181">
    <property type="entry name" value="Acyl_CoA_acyltransferase"/>
</dbReference>
<keyword evidence="3" id="KW-1185">Reference proteome</keyword>
<gene>
    <name evidence="2" type="ORF">SAMN06273572_101436</name>
</gene>
<protein>
    <submittedName>
        <fullName evidence="2">Acetyltransferase (GNAT) domain-containing protein</fullName>
    </submittedName>
</protein>
<feature type="domain" description="N-acetyltransferase" evidence="1">
    <location>
        <begin position="4"/>
        <end position="143"/>
    </location>
</feature>
<dbReference type="GO" id="GO:0016747">
    <property type="term" value="F:acyltransferase activity, transferring groups other than amino-acyl groups"/>
    <property type="evidence" value="ECO:0007669"/>
    <property type="project" value="InterPro"/>
</dbReference>
<evidence type="ECO:0000313" key="2">
    <source>
        <dbReference type="EMBL" id="SOH92588.1"/>
    </source>
</evidence>
<evidence type="ECO:0000313" key="3">
    <source>
        <dbReference type="Proteomes" id="UP000220034"/>
    </source>
</evidence>
<name>A0A2C9CMZ5_9RHOB</name>
<dbReference type="SUPFAM" id="SSF55729">
    <property type="entry name" value="Acyl-CoA N-acyltransferases (Nat)"/>
    <property type="match status" value="1"/>
</dbReference>
<dbReference type="Proteomes" id="UP000220034">
    <property type="component" value="Unassembled WGS sequence"/>
</dbReference>
<dbReference type="Gene3D" id="3.40.630.30">
    <property type="match status" value="1"/>
</dbReference>
<dbReference type="InterPro" id="IPR000182">
    <property type="entry name" value="GNAT_dom"/>
</dbReference>
<accession>A0A2C9CMZ5</accession>
<dbReference type="PROSITE" id="PS51186">
    <property type="entry name" value="GNAT"/>
    <property type="match status" value="1"/>
</dbReference>
<sequence length="144" mass="15860">MTTLRYRLATQADAGPLADLRVAAMRDSLIAAGRFDEDRARARLLDGFDPTLTTCVLRGGDLIGFYVLRPVPDGSHLDHFYLHPDHSGHGCGAQVMARIIAQAGGDITLGALKASPVNRFYLRHGFVPTYQDQHDIYYHRPGKA</sequence>
<keyword evidence="2" id="KW-0808">Transferase</keyword>
<dbReference type="RefSeq" id="WP_097928160.1">
    <property type="nucleotide sequence ID" value="NZ_OCTN01000001.1"/>
</dbReference>
<evidence type="ECO:0000259" key="1">
    <source>
        <dbReference type="PROSITE" id="PS51186"/>
    </source>
</evidence>
<organism evidence="2 3">
    <name type="scientific">Pontivivens marinum</name>
    <dbReference type="NCBI Taxonomy" id="1690039"/>
    <lineage>
        <taxon>Bacteria</taxon>
        <taxon>Pseudomonadati</taxon>
        <taxon>Pseudomonadota</taxon>
        <taxon>Alphaproteobacteria</taxon>
        <taxon>Rhodobacterales</taxon>
        <taxon>Paracoccaceae</taxon>
        <taxon>Pontivivens</taxon>
    </lineage>
</organism>
<dbReference type="Pfam" id="PF13508">
    <property type="entry name" value="Acetyltransf_7"/>
    <property type="match status" value="1"/>
</dbReference>
<dbReference type="EMBL" id="OCTN01000001">
    <property type="protein sequence ID" value="SOH92588.1"/>
    <property type="molecule type" value="Genomic_DNA"/>
</dbReference>
<proteinExistence type="predicted"/>
<dbReference type="OrthoDB" id="7585366at2"/>
<dbReference type="AlphaFoldDB" id="A0A2C9CMZ5"/>
<dbReference type="CDD" id="cd04301">
    <property type="entry name" value="NAT_SF"/>
    <property type="match status" value="1"/>
</dbReference>
<reference evidence="3" key="1">
    <citation type="submission" date="2017-09" db="EMBL/GenBank/DDBJ databases">
        <authorList>
            <person name="Varghese N."/>
            <person name="Submissions S."/>
        </authorList>
    </citation>
    <scope>NUCLEOTIDE SEQUENCE [LARGE SCALE GENOMIC DNA]</scope>
    <source>
        <strain evidence="3">C7</strain>
    </source>
</reference>